<dbReference type="Proteomes" id="UP000693946">
    <property type="component" value="Linkage Group LG9"/>
</dbReference>
<keyword evidence="3" id="KW-1185">Reference proteome</keyword>
<evidence type="ECO:0000313" key="2">
    <source>
        <dbReference type="EMBL" id="KAG7475191.1"/>
    </source>
</evidence>
<protein>
    <submittedName>
        <fullName evidence="2">Uncharacterized protein</fullName>
    </submittedName>
</protein>
<dbReference type="EMBL" id="JAGKHQ010000021">
    <property type="protein sequence ID" value="KAG7475191.1"/>
    <property type="molecule type" value="Genomic_DNA"/>
</dbReference>
<comment type="caution">
    <text evidence="2">The sequence shown here is derived from an EMBL/GenBank/DDBJ whole genome shotgun (WGS) entry which is preliminary data.</text>
</comment>
<feature type="region of interest" description="Disordered" evidence="1">
    <location>
        <begin position="23"/>
        <end position="57"/>
    </location>
</feature>
<evidence type="ECO:0000256" key="1">
    <source>
        <dbReference type="SAM" id="MobiDB-lite"/>
    </source>
</evidence>
<name>A0AAV6PT51_SOLSE</name>
<accession>A0AAV6PT51</accession>
<reference evidence="2 3" key="1">
    <citation type="journal article" date="2021" name="Sci. Rep.">
        <title>Chromosome anchoring in Senegalese sole (Solea senegalensis) reveals sex-associated markers and genome rearrangements in flatfish.</title>
        <authorList>
            <person name="Guerrero-Cozar I."/>
            <person name="Gomez-Garrido J."/>
            <person name="Berbel C."/>
            <person name="Martinez-Blanch J.F."/>
            <person name="Alioto T."/>
            <person name="Claros M.G."/>
            <person name="Gagnaire P.A."/>
            <person name="Manchado M."/>
        </authorList>
    </citation>
    <scope>NUCLEOTIDE SEQUENCE [LARGE SCALE GENOMIC DNA]</scope>
    <source>
        <strain evidence="2">Sse05_10M</strain>
    </source>
</reference>
<proteinExistence type="predicted"/>
<dbReference type="AlphaFoldDB" id="A0AAV6PT51"/>
<gene>
    <name evidence="2" type="ORF">JOB18_026661</name>
</gene>
<evidence type="ECO:0000313" key="3">
    <source>
        <dbReference type="Proteomes" id="UP000693946"/>
    </source>
</evidence>
<feature type="compositionally biased region" description="Basic and acidic residues" evidence="1">
    <location>
        <begin position="42"/>
        <end position="52"/>
    </location>
</feature>
<organism evidence="2 3">
    <name type="scientific">Solea senegalensis</name>
    <name type="common">Senegalese sole</name>
    <dbReference type="NCBI Taxonomy" id="28829"/>
    <lineage>
        <taxon>Eukaryota</taxon>
        <taxon>Metazoa</taxon>
        <taxon>Chordata</taxon>
        <taxon>Craniata</taxon>
        <taxon>Vertebrata</taxon>
        <taxon>Euteleostomi</taxon>
        <taxon>Actinopterygii</taxon>
        <taxon>Neopterygii</taxon>
        <taxon>Teleostei</taxon>
        <taxon>Neoteleostei</taxon>
        <taxon>Acanthomorphata</taxon>
        <taxon>Carangaria</taxon>
        <taxon>Pleuronectiformes</taxon>
        <taxon>Pleuronectoidei</taxon>
        <taxon>Soleidae</taxon>
        <taxon>Solea</taxon>
    </lineage>
</organism>
<sequence>MSGQCIRVYPCASLFAFHSARFREKNKRRRKQPPPQSLYYPVDERITTHEQHNLSNHRGSTVKLWVLQYQPMDESGAPPRSVMRQSGRR</sequence>